<dbReference type="RefSeq" id="WP_034627748.1">
    <property type="nucleotide sequence ID" value="NZ_JRJU01000007.1"/>
</dbReference>
<reference evidence="1 2" key="1">
    <citation type="submission" date="2014-09" db="EMBL/GenBank/DDBJ databases">
        <title>Genome sequencing and annotation of Bacillus Okhensis strain Kh10-101T.</title>
        <authorList>
            <person name="Prakash J.S."/>
        </authorList>
    </citation>
    <scope>NUCLEOTIDE SEQUENCE [LARGE SCALE GENOMIC DNA]</scope>
    <source>
        <strain evidence="2">Kh10-101T</strain>
    </source>
</reference>
<organism evidence="1 2">
    <name type="scientific">Halalkalibacter okhensis</name>
    <dbReference type="NCBI Taxonomy" id="333138"/>
    <lineage>
        <taxon>Bacteria</taxon>
        <taxon>Bacillati</taxon>
        <taxon>Bacillota</taxon>
        <taxon>Bacilli</taxon>
        <taxon>Bacillales</taxon>
        <taxon>Bacillaceae</taxon>
        <taxon>Halalkalibacter</taxon>
    </lineage>
</organism>
<keyword evidence="2" id="KW-1185">Reference proteome</keyword>
<gene>
    <name evidence="1" type="ORF">LQ50_08075</name>
</gene>
<dbReference type="AlphaFoldDB" id="A0A0B0IHF5"/>
<sequence>MSKLKSINEEIRKLEKDLDEIFEAHGNEPPEELLERFGYIQGYLDALNVVKDELELLIGR</sequence>
<dbReference type="Proteomes" id="UP000030832">
    <property type="component" value="Unassembled WGS sequence"/>
</dbReference>
<dbReference type="STRING" id="333138.LQ50_08075"/>
<proteinExistence type="predicted"/>
<protein>
    <submittedName>
        <fullName evidence="1">Uncharacterized protein</fullName>
    </submittedName>
</protein>
<accession>A0A0B0IHF5</accession>
<comment type="caution">
    <text evidence="1">The sequence shown here is derived from an EMBL/GenBank/DDBJ whole genome shotgun (WGS) entry which is preliminary data.</text>
</comment>
<name>A0A0B0IHF5_9BACI</name>
<dbReference type="EMBL" id="JRJU01000007">
    <property type="protein sequence ID" value="KHF40730.1"/>
    <property type="molecule type" value="Genomic_DNA"/>
</dbReference>
<evidence type="ECO:0000313" key="2">
    <source>
        <dbReference type="Proteomes" id="UP000030832"/>
    </source>
</evidence>
<evidence type="ECO:0000313" key="1">
    <source>
        <dbReference type="EMBL" id="KHF40730.1"/>
    </source>
</evidence>